<reference evidence="1 2" key="1">
    <citation type="journal article" date="2018" name="Nat. Ecol. Evol.">
        <title>Pezizomycetes genomes reveal the molecular basis of ectomycorrhizal truffle lifestyle.</title>
        <authorList>
            <person name="Murat C."/>
            <person name="Payen T."/>
            <person name="Noel B."/>
            <person name="Kuo A."/>
            <person name="Morin E."/>
            <person name="Chen J."/>
            <person name="Kohler A."/>
            <person name="Krizsan K."/>
            <person name="Balestrini R."/>
            <person name="Da Silva C."/>
            <person name="Montanini B."/>
            <person name="Hainaut M."/>
            <person name="Levati E."/>
            <person name="Barry K.W."/>
            <person name="Belfiori B."/>
            <person name="Cichocki N."/>
            <person name="Clum A."/>
            <person name="Dockter R.B."/>
            <person name="Fauchery L."/>
            <person name="Guy J."/>
            <person name="Iotti M."/>
            <person name="Le Tacon F."/>
            <person name="Lindquist E.A."/>
            <person name="Lipzen A."/>
            <person name="Malagnac F."/>
            <person name="Mello A."/>
            <person name="Molinier V."/>
            <person name="Miyauchi S."/>
            <person name="Poulain J."/>
            <person name="Riccioni C."/>
            <person name="Rubini A."/>
            <person name="Sitrit Y."/>
            <person name="Splivallo R."/>
            <person name="Traeger S."/>
            <person name="Wang M."/>
            <person name="Zifcakova L."/>
            <person name="Wipf D."/>
            <person name="Zambonelli A."/>
            <person name="Paolocci F."/>
            <person name="Nowrousian M."/>
            <person name="Ottonello S."/>
            <person name="Baldrian P."/>
            <person name="Spatafora J.W."/>
            <person name="Henrissat B."/>
            <person name="Nagy L.G."/>
            <person name="Aury J.M."/>
            <person name="Wincker P."/>
            <person name="Grigoriev I.V."/>
            <person name="Bonfante P."/>
            <person name="Martin F.M."/>
        </authorList>
    </citation>
    <scope>NUCLEOTIDE SEQUENCE [LARGE SCALE GENOMIC DNA]</scope>
    <source>
        <strain evidence="1 2">ATCC MYA-4762</strain>
    </source>
</reference>
<dbReference type="SUPFAM" id="SSF50494">
    <property type="entry name" value="Trypsin-like serine proteases"/>
    <property type="match status" value="1"/>
</dbReference>
<protein>
    <recommendedName>
        <fullName evidence="3">Peptidase S1 domain-containing protein</fullName>
    </recommendedName>
</protein>
<accession>A0A3N4L5U0</accession>
<sequence length="296" mass="32469">MNNNNSAGSVGIFIRPKTFNETYLHGQTFLLTTTHVVKQLDPTPYKTYNQRLPASIEDVTVANIISSGKLHILKILSQLQTSAFFNATTLAPWVLAAEKSYGHVVAGRLGVDKSSWREDVVLIHVESEYYGKNGAWHDLPEFLQLFSEMGDSTAGFVGKITGAVNGRNLCDVLCYKNGSESGWSVGKFHSHKVEIFLKGTTFPVEEHEKVIHSKNVARAQVEMVHAVENTGAFAESGDSGSPILSPTLDGRNFVFCGMVIGAFDPRVGERAIFAVPQSRIFDQIHALTGVAWELDI</sequence>
<dbReference type="OrthoDB" id="5344577at2759"/>
<evidence type="ECO:0000313" key="2">
    <source>
        <dbReference type="Proteomes" id="UP000267821"/>
    </source>
</evidence>
<evidence type="ECO:0008006" key="3">
    <source>
        <dbReference type="Google" id="ProtNLM"/>
    </source>
</evidence>
<keyword evidence="2" id="KW-1185">Reference proteome</keyword>
<dbReference type="Proteomes" id="UP000267821">
    <property type="component" value="Unassembled WGS sequence"/>
</dbReference>
<organism evidence="1 2">
    <name type="scientific">Terfezia boudieri ATCC MYA-4762</name>
    <dbReference type="NCBI Taxonomy" id="1051890"/>
    <lineage>
        <taxon>Eukaryota</taxon>
        <taxon>Fungi</taxon>
        <taxon>Dikarya</taxon>
        <taxon>Ascomycota</taxon>
        <taxon>Pezizomycotina</taxon>
        <taxon>Pezizomycetes</taxon>
        <taxon>Pezizales</taxon>
        <taxon>Pezizaceae</taxon>
        <taxon>Terfezia</taxon>
    </lineage>
</organism>
<dbReference type="AlphaFoldDB" id="A0A3N4L5U0"/>
<name>A0A3N4L5U0_9PEZI</name>
<gene>
    <name evidence="1" type="ORF">L211DRAFT_877035</name>
</gene>
<dbReference type="InParanoid" id="A0A3N4L5U0"/>
<dbReference type="EMBL" id="ML121660">
    <property type="protein sequence ID" value="RPB18223.1"/>
    <property type="molecule type" value="Genomic_DNA"/>
</dbReference>
<dbReference type="InterPro" id="IPR009003">
    <property type="entry name" value="Peptidase_S1_PA"/>
</dbReference>
<evidence type="ECO:0000313" key="1">
    <source>
        <dbReference type="EMBL" id="RPB18223.1"/>
    </source>
</evidence>
<proteinExistence type="predicted"/>